<feature type="transmembrane region" description="Helical" evidence="1">
    <location>
        <begin position="176"/>
        <end position="195"/>
    </location>
</feature>
<gene>
    <name evidence="3" type="ORF">CSTERTH_04350</name>
</gene>
<dbReference type="Gene3D" id="2.30.42.10">
    <property type="match status" value="1"/>
</dbReference>
<dbReference type="InterPro" id="IPR041489">
    <property type="entry name" value="PDZ_6"/>
</dbReference>
<evidence type="ECO:0000313" key="4">
    <source>
        <dbReference type="Proteomes" id="UP000092971"/>
    </source>
</evidence>
<protein>
    <submittedName>
        <fullName evidence="3">Signaling protein</fullName>
    </submittedName>
</protein>
<keyword evidence="1" id="KW-1133">Transmembrane helix</keyword>
<keyword evidence="1" id="KW-0812">Transmembrane</keyword>
<dbReference type="PROSITE" id="PS50106">
    <property type="entry name" value="PDZ"/>
    <property type="match status" value="1"/>
</dbReference>
<evidence type="ECO:0000259" key="2">
    <source>
        <dbReference type="PROSITE" id="PS50106"/>
    </source>
</evidence>
<evidence type="ECO:0000313" key="3">
    <source>
        <dbReference type="EMBL" id="ANW98321.1"/>
    </source>
</evidence>
<feature type="domain" description="PDZ" evidence="2">
    <location>
        <begin position="288"/>
        <end position="338"/>
    </location>
</feature>
<feature type="transmembrane region" description="Helical" evidence="1">
    <location>
        <begin position="215"/>
        <end position="236"/>
    </location>
</feature>
<feature type="transmembrane region" description="Helical" evidence="1">
    <location>
        <begin position="89"/>
        <end position="108"/>
    </location>
</feature>
<keyword evidence="1" id="KW-0472">Membrane</keyword>
<dbReference type="Proteomes" id="UP000092971">
    <property type="component" value="Chromosome"/>
</dbReference>
<accession>A0A1B1YC28</accession>
<dbReference type="InterPro" id="IPR036034">
    <property type="entry name" value="PDZ_sf"/>
</dbReference>
<dbReference type="SMART" id="SM00228">
    <property type="entry name" value="PDZ"/>
    <property type="match status" value="1"/>
</dbReference>
<dbReference type="RefSeq" id="WP_015358603.1">
    <property type="nucleotide sequence ID" value="NZ_CP014672.1"/>
</dbReference>
<proteinExistence type="predicted"/>
<feature type="transmembrane region" description="Helical" evidence="1">
    <location>
        <begin position="248"/>
        <end position="264"/>
    </location>
</feature>
<evidence type="ECO:0000256" key="1">
    <source>
        <dbReference type="SAM" id="Phobius"/>
    </source>
</evidence>
<feature type="transmembrane region" description="Helical" evidence="1">
    <location>
        <begin position="128"/>
        <end position="150"/>
    </location>
</feature>
<feature type="transmembrane region" description="Helical" evidence="1">
    <location>
        <begin position="270"/>
        <end position="290"/>
    </location>
</feature>
<dbReference type="SUPFAM" id="SSF50156">
    <property type="entry name" value="PDZ domain-like"/>
    <property type="match status" value="1"/>
</dbReference>
<organism evidence="3 4">
    <name type="scientific">Thermoclostridium stercorarium subsp. thermolacticum DSM 2910</name>
    <dbReference type="NCBI Taxonomy" id="1121336"/>
    <lineage>
        <taxon>Bacteria</taxon>
        <taxon>Bacillati</taxon>
        <taxon>Bacillota</taxon>
        <taxon>Clostridia</taxon>
        <taxon>Eubacteriales</taxon>
        <taxon>Oscillospiraceae</taxon>
        <taxon>Thermoclostridium</taxon>
    </lineage>
</organism>
<dbReference type="OrthoDB" id="198399at2"/>
<dbReference type="Pfam" id="PF17820">
    <property type="entry name" value="PDZ_6"/>
    <property type="match status" value="1"/>
</dbReference>
<sequence>MREIVSAVARQLVFSIFLDYKYIAVYLFICIIVRARLEILYGFEQCVNECRTRNFRETLEEIFLTGLVTGFFGGILTVRLGIYIDPEGLQAFLIAMAVLALFNHRFVNPSYAGGLICLYSLIFGYDKIHIPSVLVFIATIQVVESVLLYLTRKHDNIPVFIQHNGQITGAFIKQKYYAVPFIFLSFSVAPYSLLINKITVKWGTLFNRDIGRISSGAAFFLIGAISVTSYSSVAIATPPEEKCRNDSVMFSIGGLILFVLALFSTETEALRWAGSVFALLYREVIYRIGLYMEKKKRPLYTAVQRGVRILEIIPGGPADKMKMKRGEIILNINGKPVQTEDGIRHILSSSPTFIWMHTEDPSGRIKIYEYKCYPDGVNDLGVIFVPREWEVTYQLDEYENFTIIKNIVERFRFMK</sequence>
<feature type="transmembrane region" description="Helical" evidence="1">
    <location>
        <begin position="12"/>
        <end position="35"/>
    </location>
</feature>
<reference evidence="3 4" key="1">
    <citation type="submission" date="2016-02" db="EMBL/GenBank/DDBJ databases">
        <title>Comparison of Clostridium stercorarium subspecies using comparative genomics and transcriptomics.</title>
        <authorList>
            <person name="Schellenberg J."/>
            <person name="Thallinger G."/>
            <person name="Levin D.B."/>
            <person name="Zhang X."/>
            <person name="Alvare G."/>
            <person name="Fristensky B."/>
            <person name="Sparling R."/>
        </authorList>
    </citation>
    <scope>NUCLEOTIDE SEQUENCE [LARGE SCALE GENOMIC DNA]</scope>
    <source>
        <strain evidence="3 4">DSM 2910</strain>
    </source>
</reference>
<dbReference type="InterPro" id="IPR001478">
    <property type="entry name" value="PDZ"/>
</dbReference>
<name>A0A1B1YC28_THEST</name>
<feature type="transmembrane region" description="Helical" evidence="1">
    <location>
        <begin position="62"/>
        <end position="82"/>
    </location>
</feature>
<dbReference type="EMBL" id="CP014672">
    <property type="protein sequence ID" value="ANW98321.1"/>
    <property type="molecule type" value="Genomic_DNA"/>
</dbReference>
<dbReference type="AlphaFoldDB" id="A0A1B1YC28"/>